<dbReference type="Proteomes" id="UP000002035">
    <property type="component" value="Unassembled WGS sequence"/>
</dbReference>
<dbReference type="OrthoDB" id="4207273at2759"/>
<proteinExistence type="predicted"/>
<dbReference type="OMA" id="IAQNCER"/>
<organism evidence="1 2">
    <name type="scientific">Arthroderma otae (strain ATCC MYA-4605 / CBS 113480)</name>
    <name type="common">Microsporum canis</name>
    <dbReference type="NCBI Taxonomy" id="554155"/>
    <lineage>
        <taxon>Eukaryota</taxon>
        <taxon>Fungi</taxon>
        <taxon>Dikarya</taxon>
        <taxon>Ascomycota</taxon>
        <taxon>Pezizomycotina</taxon>
        <taxon>Eurotiomycetes</taxon>
        <taxon>Eurotiomycetidae</taxon>
        <taxon>Onygenales</taxon>
        <taxon>Arthrodermataceae</taxon>
        <taxon>Microsporum</taxon>
    </lineage>
</organism>
<evidence type="ECO:0000313" key="2">
    <source>
        <dbReference type="Proteomes" id="UP000002035"/>
    </source>
</evidence>
<sequence length="143" mass="16098">MAVDMEETPNYENPFSKQENISIYKSNMDNHPGADIEALIAQNCERRPPFTPISIHGLRWAGELNASIQVFAKDPITGEPIEKAPRTVRESKDIPAFEECPNLNVRISDLVPMEGGVDSKYLALDWDELRFLLAASRQRLASK</sequence>
<keyword evidence="2" id="KW-1185">Reference proteome</keyword>
<dbReference type="RefSeq" id="XP_002849383.1">
    <property type="nucleotide sequence ID" value="XM_002849337.1"/>
</dbReference>
<name>C5FJ77_ARTOC</name>
<accession>C5FJ77</accession>
<gene>
    <name evidence="1" type="ORF">MCYG_02317</name>
</gene>
<dbReference type="EMBL" id="DS995702">
    <property type="protein sequence ID" value="EEQ29498.1"/>
    <property type="molecule type" value="Genomic_DNA"/>
</dbReference>
<dbReference type="HOGENOM" id="CLU_1805721_0_0_1"/>
<evidence type="ECO:0000313" key="1">
    <source>
        <dbReference type="EMBL" id="EEQ29498.1"/>
    </source>
</evidence>
<dbReference type="AlphaFoldDB" id="C5FJ77"/>
<protein>
    <submittedName>
        <fullName evidence="1">Uncharacterized protein</fullName>
    </submittedName>
</protein>
<dbReference type="VEuPathDB" id="FungiDB:MCYG_02317"/>
<dbReference type="GeneID" id="9226456"/>
<reference evidence="2" key="1">
    <citation type="journal article" date="2012" name="MBio">
        <title>Comparative genome analysis of Trichophyton rubrum and related dermatophytes reveals candidate genes involved in infection.</title>
        <authorList>
            <person name="Martinez D.A."/>
            <person name="Oliver B.G."/>
            <person name="Graeser Y."/>
            <person name="Goldberg J.M."/>
            <person name="Li W."/>
            <person name="Martinez-Rossi N.M."/>
            <person name="Monod M."/>
            <person name="Shelest E."/>
            <person name="Barton R.C."/>
            <person name="Birch E."/>
            <person name="Brakhage A.A."/>
            <person name="Chen Z."/>
            <person name="Gurr S.J."/>
            <person name="Heiman D."/>
            <person name="Heitman J."/>
            <person name="Kosti I."/>
            <person name="Rossi A."/>
            <person name="Saif S."/>
            <person name="Samalova M."/>
            <person name="Saunders C.W."/>
            <person name="Shea T."/>
            <person name="Summerbell R.C."/>
            <person name="Xu J."/>
            <person name="Young S."/>
            <person name="Zeng Q."/>
            <person name="Birren B.W."/>
            <person name="Cuomo C.A."/>
            <person name="White T.C."/>
        </authorList>
    </citation>
    <scope>NUCLEOTIDE SEQUENCE [LARGE SCALE GENOMIC DNA]</scope>
    <source>
        <strain evidence="2">ATCC MYA-4605 / CBS 113480</strain>
    </source>
</reference>